<dbReference type="EMBL" id="CAUYUJ010019542">
    <property type="protein sequence ID" value="CAK0891966.1"/>
    <property type="molecule type" value="Genomic_DNA"/>
</dbReference>
<proteinExistence type="predicted"/>
<comment type="caution">
    <text evidence="1">The sequence shown here is derived from an EMBL/GenBank/DDBJ whole genome shotgun (WGS) entry which is preliminary data.</text>
</comment>
<keyword evidence="2" id="KW-1185">Reference proteome</keyword>
<name>A0ABN9WYE9_9DINO</name>
<gene>
    <name evidence="1" type="ORF">PCOR1329_LOCUS71741</name>
</gene>
<protein>
    <submittedName>
        <fullName evidence="1">Uncharacterized protein</fullName>
    </submittedName>
</protein>
<dbReference type="Proteomes" id="UP001189429">
    <property type="component" value="Unassembled WGS sequence"/>
</dbReference>
<sequence length="125" mass="12927">MARYSGSERISCCSARCYCYCCCCCPFSFSSTFRPSFRAPLPRPSPSLFPAAPAARLRPPPAAAPLPRGVGAPWGPAGTAQAPGPRIAGGGVEAEAWIDDDEESGGSVVASAVVFFLHFAATVSV</sequence>
<evidence type="ECO:0000313" key="1">
    <source>
        <dbReference type="EMBL" id="CAK0891966.1"/>
    </source>
</evidence>
<organism evidence="1 2">
    <name type="scientific">Prorocentrum cordatum</name>
    <dbReference type="NCBI Taxonomy" id="2364126"/>
    <lineage>
        <taxon>Eukaryota</taxon>
        <taxon>Sar</taxon>
        <taxon>Alveolata</taxon>
        <taxon>Dinophyceae</taxon>
        <taxon>Prorocentrales</taxon>
        <taxon>Prorocentraceae</taxon>
        <taxon>Prorocentrum</taxon>
    </lineage>
</organism>
<reference evidence="1" key="1">
    <citation type="submission" date="2023-10" db="EMBL/GenBank/DDBJ databases">
        <authorList>
            <person name="Chen Y."/>
            <person name="Shah S."/>
            <person name="Dougan E. K."/>
            <person name="Thang M."/>
            <person name="Chan C."/>
        </authorList>
    </citation>
    <scope>NUCLEOTIDE SEQUENCE [LARGE SCALE GENOMIC DNA]</scope>
</reference>
<evidence type="ECO:0000313" key="2">
    <source>
        <dbReference type="Proteomes" id="UP001189429"/>
    </source>
</evidence>
<accession>A0ABN9WYE9</accession>